<dbReference type="SUPFAM" id="SSF56112">
    <property type="entry name" value="Protein kinase-like (PK-like)"/>
    <property type="match status" value="1"/>
</dbReference>
<dbReference type="InterPro" id="IPR002575">
    <property type="entry name" value="Aminoglycoside_PTrfase"/>
</dbReference>
<dbReference type="PANTHER" id="PTHR21310">
    <property type="entry name" value="AMINOGLYCOSIDE PHOSPHOTRANSFERASE-RELATED-RELATED"/>
    <property type="match status" value="1"/>
</dbReference>
<name>A0A9P4L9C7_9PLEO</name>
<dbReference type="RefSeq" id="XP_040788856.1">
    <property type="nucleotide sequence ID" value="XM_040933502.1"/>
</dbReference>
<dbReference type="InterPro" id="IPR011009">
    <property type="entry name" value="Kinase-like_dom_sf"/>
</dbReference>
<dbReference type="GeneID" id="63850753"/>
<dbReference type="Pfam" id="PF01636">
    <property type="entry name" value="APH"/>
    <property type="match status" value="1"/>
</dbReference>
<proteinExistence type="predicted"/>
<evidence type="ECO:0000259" key="1">
    <source>
        <dbReference type="Pfam" id="PF01636"/>
    </source>
</evidence>
<dbReference type="AlphaFoldDB" id="A0A9P4L9C7"/>
<reference evidence="2" key="1">
    <citation type="submission" date="2020-01" db="EMBL/GenBank/DDBJ databases">
        <authorList>
            <consortium name="DOE Joint Genome Institute"/>
            <person name="Haridas S."/>
            <person name="Albert R."/>
            <person name="Binder M."/>
            <person name="Bloem J."/>
            <person name="Labutti K."/>
            <person name="Salamov A."/>
            <person name="Andreopoulos B."/>
            <person name="Baker S.E."/>
            <person name="Barry K."/>
            <person name="Bills G."/>
            <person name="Bluhm B.H."/>
            <person name="Cannon C."/>
            <person name="Castanera R."/>
            <person name="Culley D.E."/>
            <person name="Daum C."/>
            <person name="Ezra D."/>
            <person name="Gonzalez J.B."/>
            <person name="Henrissat B."/>
            <person name="Kuo A."/>
            <person name="Liang C."/>
            <person name="Lipzen A."/>
            <person name="Lutzoni F."/>
            <person name="Magnuson J."/>
            <person name="Mondo S."/>
            <person name="Nolan M."/>
            <person name="Ohm R."/>
            <person name="Pangilinan J."/>
            <person name="Park H.-J."/>
            <person name="Ramirez L."/>
            <person name="Alfaro M."/>
            <person name="Sun H."/>
            <person name="Tritt A."/>
            <person name="Yoshinaga Y."/>
            <person name="Zwiers L.-H."/>
            <person name="Turgeon B.G."/>
            <person name="Goodwin S.B."/>
            <person name="Spatafora J.W."/>
            <person name="Crous P.W."/>
            <person name="Grigoriev I.V."/>
        </authorList>
    </citation>
    <scope>NUCLEOTIDE SEQUENCE</scope>
    <source>
        <strain evidence="2">CBS 394.84</strain>
    </source>
</reference>
<comment type="caution">
    <text evidence="2">The sequence shown here is derived from an EMBL/GenBank/DDBJ whole genome shotgun (WGS) entry which is preliminary data.</text>
</comment>
<sequence>MMKLARGSLTSSEAFESEDDYIQRMEAQSDITFFKTYDITYEFTATTFTKTSRLPIKSQRLDGTPFVWYRSWNHERITNEARALEIVLKETKIPVPRLLAHGSHPDGRRFLITEFIEGPRLDTFPGRSCSKPEGQEHTNGTSCKDCSDQAYANALDFISGTVMPQLATMKSQSRGIDGFVMPPSWLSPDIQPPWTGKERWKTLPLKQPEYVFQHGDIAAHNIIMDPRTLKVKALIDFEYAGFYPPGMENWTGTLCPDAYNRRSENIAHLIKQFLATEYVECYDKWSDKMELNKLTDLGKLPHPDQVRQDGTED</sequence>
<keyword evidence="3" id="KW-1185">Reference proteome</keyword>
<feature type="domain" description="Aminoglycoside phosphotransferase" evidence="1">
    <location>
        <begin position="200"/>
        <end position="248"/>
    </location>
</feature>
<evidence type="ECO:0000313" key="3">
    <source>
        <dbReference type="Proteomes" id="UP000800039"/>
    </source>
</evidence>
<gene>
    <name evidence="2" type="ORF">K460DRAFT_367097</name>
</gene>
<dbReference type="InterPro" id="IPR051678">
    <property type="entry name" value="AGP_Transferase"/>
</dbReference>
<dbReference type="EMBL" id="ML976616">
    <property type="protein sequence ID" value="KAF1846293.1"/>
    <property type="molecule type" value="Genomic_DNA"/>
</dbReference>
<accession>A0A9P4L9C7</accession>
<organism evidence="2 3">
    <name type="scientific">Cucurbitaria berberidis CBS 394.84</name>
    <dbReference type="NCBI Taxonomy" id="1168544"/>
    <lineage>
        <taxon>Eukaryota</taxon>
        <taxon>Fungi</taxon>
        <taxon>Dikarya</taxon>
        <taxon>Ascomycota</taxon>
        <taxon>Pezizomycotina</taxon>
        <taxon>Dothideomycetes</taxon>
        <taxon>Pleosporomycetidae</taxon>
        <taxon>Pleosporales</taxon>
        <taxon>Pleosporineae</taxon>
        <taxon>Cucurbitariaceae</taxon>
        <taxon>Cucurbitaria</taxon>
    </lineage>
</organism>
<dbReference type="Gene3D" id="3.90.1200.10">
    <property type="match status" value="1"/>
</dbReference>
<evidence type="ECO:0000313" key="2">
    <source>
        <dbReference type="EMBL" id="KAF1846293.1"/>
    </source>
</evidence>
<dbReference type="OrthoDB" id="2906425at2759"/>
<protein>
    <recommendedName>
        <fullName evidence="1">Aminoglycoside phosphotransferase domain-containing protein</fullName>
    </recommendedName>
</protein>
<dbReference type="Proteomes" id="UP000800039">
    <property type="component" value="Unassembled WGS sequence"/>
</dbReference>
<dbReference type="PANTHER" id="PTHR21310:SF15">
    <property type="entry name" value="AMINOGLYCOSIDE PHOSPHOTRANSFERASE DOMAIN-CONTAINING PROTEIN"/>
    <property type="match status" value="1"/>
</dbReference>